<dbReference type="HAMAP" id="MF_00528">
    <property type="entry name" value="Maf"/>
    <property type="match status" value="1"/>
</dbReference>
<keyword evidence="3 4" id="KW-0546">Nucleotide metabolism</keyword>
<comment type="cofactor">
    <cofactor evidence="1 4">
        <name>a divalent metal cation</name>
        <dbReference type="ChEBI" id="CHEBI:60240"/>
    </cofactor>
</comment>
<evidence type="ECO:0000313" key="5">
    <source>
        <dbReference type="EMBL" id="BAT27505.1"/>
    </source>
</evidence>
<evidence type="ECO:0000256" key="2">
    <source>
        <dbReference type="ARBA" id="ARBA00022801"/>
    </source>
</evidence>
<dbReference type="NCBIfam" id="TIGR00172">
    <property type="entry name" value="maf"/>
    <property type="match status" value="1"/>
</dbReference>
<reference evidence="5" key="1">
    <citation type="journal article" date="2015" name="Proc. Natl. Acad. Sci. U.S.A.">
        <title>Bacterial clade with the ribosomal RNA operon on a small plasmid rather than the chromosome.</title>
        <authorList>
            <person name="Anda M."/>
            <person name="Ohtsubo Y."/>
            <person name="Okubo T."/>
            <person name="Sugawara M."/>
            <person name="Nagata Y."/>
            <person name="Tsuda M."/>
            <person name="Minamisawa K."/>
            <person name="Mitsui H."/>
        </authorList>
    </citation>
    <scope>NUCLEOTIDE SEQUENCE</scope>
    <source>
        <strain evidence="5">JCM 14755</strain>
    </source>
</reference>
<dbReference type="EMBL" id="LC066375">
    <property type="protein sequence ID" value="BAT27505.1"/>
    <property type="molecule type" value="Genomic_DNA"/>
</dbReference>
<organism evidence="5">
    <name type="scientific">Aureimonas frigidaquae</name>
    <dbReference type="NCBI Taxonomy" id="424757"/>
    <lineage>
        <taxon>Bacteria</taxon>
        <taxon>Pseudomonadati</taxon>
        <taxon>Pseudomonadota</taxon>
        <taxon>Alphaproteobacteria</taxon>
        <taxon>Hyphomicrobiales</taxon>
        <taxon>Aurantimonadaceae</taxon>
        <taxon>Aureimonas</taxon>
    </lineage>
</organism>
<dbReference type="PANTHER" id="PTHR43213">
    <property type="entry name" value="BIFUNCTIONAL DTTP/UTP PYROPHOSPHATASE/METHYLTRANSFERASE PROTEIN-RELATED"/>
    <property type="match status" value="1"/>
</dbReference>
<dbReference type="OrthoDB" id="9813962at2"/>
<dbReference type="GO" id="GO:0005737">
    <property type="term" value="C:cytoplasm"/>
    <property type="evidence" value="ECO:0007669"/>
    <property type="project" value="UniProtKB-SubCell"/>
</dbReference>
<evidence type="ECO:0000256" key="3">
    <source>
        <dbReference type="ARBA" id="ARBA00023080"/>
    </source>
</evidence>
<protein>
    <recommendedName>
        <fullName evidence="4">Nucleoside triphosphate pyrophosphatase</fullName>
        <ecNumber evidence="4">3.6.1.9</ecNumber>
    </recommendedName>
    <alternativeName>
        <fullName evidence="4">Nucleotide pyrophosphatase</fullName>
        <shortName evidence="4">Nucleotide PPase</shortName>
    </alternativeName>
</protein>
<dbReference type="EC" id="3.6.1.9" evidence="4"/>
<dbReference type="InterPro" id="IPR029001">
    <property type="entry name" value="ITPase-like_fam"/>
</dbReference>
<dbReference type="Gene3D" id="3.90.950.10">
    <property type="match status" value="1"/>
</dbReference>
<dbReference type="AlphaFoldDB" id="A0A0N7KXP6"/>
<dbReference type="PANTHER" id="PTHR43213:SF5">
    <property type="entry name" value="BIFUNCTIONAL DTTP_UTP PYROPHOSPHATASE_METHYLTRANSFERASE PROTEIN-RELATED"/>
    <property type="match status" value="1"/>
</dbReference>
<evidence type="ECO:0000256" key="1">
    <source>
        <dbReference type="ARBA" id="ARBA00001968"/>
    </source>
</evidence>
<dbReference type="InterPro" id="IPR003697">
    <property type="entry name" value="Maf-like"/>
</dbReference>
<name>A0A0N7KXP6_9HYPH</name>
<comment type="caution">
    <text evidence="4">Lacks conserved residue(s) required for the propagation of feature annotation.</text>
</comment>
<evidence type="ECO:0000256" key="4">
    <source>
        <dbReference type="HAMAP-Rule" id="MF_00528"/>
    </source>
</evidence>
<comment type="function">
    <text evidence="4">Nucleoside triphosphate pyrophosphatase. May have a dual role in cell division arrest and in preventing the incorporation of modified nucleotides into cellular nucleic acids.</text>
</comment>
<dbReference type="GO" id="GO:0009117">
    <property type="term" value="P:nucleotide metabolic process"/>
    <property type="evidence" value="ECO:0007669"/>
    <property type="project" value="UniProtKB-KW"/>
</dbReference>
<proteinExistence type="inferred from homology"/>
<dbReference type="Pfam" id="PF02545">
    <property type="entry name" value="Maf"/>
    <property type="match status" value="1"/>
</dbReference>
<comment type="similarity">
    <text evidence="4">Belongs to the Maf family.</text>
</comment>
<keyword evidence="4" id="KW-0963">Cytoplasm</keyword>
<accession>A0A0N7KXP6</accession>
<dbReference type="SUPFAM" id="SSF52972">
    <property type="entry name" value="ITPase-like"/>
    <property type="match status" value="1"/>
</dbReference>
<dbReference type="CDD" id="cd00555">
    <property type="entry name" value="Maf"/>
    <property type="match status" value="1"/>
</dbReference>
<dbReference type="PIRSF" id="PIRSF006305">
    <property type="entry name" value="Maf"/>
    <property type="match status" value="1"/>
</dbReference>
<comment type="catalytic activity">
    <reaction evidence="4">
        <text>a ribonucleoside 5'-triphosphate + H2O = a ribonucleoside 5'-phosphate + diphosphate + H(+)</text>
        <dbReference type="Rhea" id="RHEA:23996"/>
        <dbReference type="ChEBI" id="CHEBI:15377"/>
        <dbReference type="ChEBI" id="CHEBI:15378"/>
        <dbReference type="ChEBI" id="CHEBI:33019"/>
        <dbReference type="ChEBI" id="CHEBI:58043"/>
        <dbReference type="ChEBI" id="CHEBI:61557"/>
        <dbReference type="EC" id="3.6.1.9"/>
    </reaction>
</comment>
<sequence length="199" mass="21172">MDLPIILASGSAHRRGLLANAGIAVEVLPSTIDERAVEDALDASDVTPDDVAAILAEAKAVEVSERSPGRIVLGADQTLALGDEILHKVSSMEEARRTLLKLSGKSHRLHSAYALVRDGSVLQRRVETATITFRDLSPAAIGHYLARVGDTALSSVGCYQVEGQGLTLIDRIDGDVFTIMGLPMLPLLNDLRQLGALND</sequence>
<comment type="subcellular location">
    <subcellularLocation>
        <location evidence="4">Cytoplasm</location>
    </subcellularLocation>
</comment>
<keyword evidence="2 4" id="KW-0378">Hydrolase</keyword>
<comment type="catalytic activity">
    <reaction evidence="4">
        <text>a 2'-deoxyribonucleoside 5'-triphosphate + H2O = a 2'-deoxyribonucleoside 5'-phosphate + diphosphate + H(+)</text>
        <dbReference type="Rhea" id="RHEA:44644"/>
        <dbReference type="ChEBI" id="CHEBI:15377"/>
        <dbReference type="ChEBI" id="CHEBI:15378"/>
        <dbReference type="ChEBI" id="CHEBI:33019"/>
        <dbReference type="ChEBI" id="CHEBI:61560"/>
        <dbReference type="ChEBI" id="CHEBI:65317"/>
        <dbReference type="EC" id="3.6.1.9"/>
    </reaction>
</comment>
<dbReference type="GO" id="GO:0047429">
    <property type="term" value="F:nucleoside triphosphate diphosphatase activity"/>
    <property type="evidence" value="ECO:0007669"/>
    <property type="project" value="UniProtKB-EC"/>
</dbReference>
<dbReference type="RefSeq" id="WP_062226570.1">
    <property type="nucleotide sequence ID" value="NZ_BBWR01000003.1"/>
</dbReference>
<feature type="active site" description="Proton acceptor" evidence="4">
    <location>
        <position position="76"/>
    </location>
</feature>